<proteinExistence type="predicted"/>
<organism evidence="1 2">
    <name type="scientific">Zarea fungicola</name>
    <dbReference type="NCBI Taxonomy" id="93591"/>
    <lineage>
        <taxon>Eukaryota</taxon>
        <taxon>Fungi</taxon>
        <taxon>Dikarya</taxon>
        <taxon>Ascomycota</taxon>
        <taxon>Pezizomycotina</taxon>
        <taxon>Sordariomycetes</taxon>
        <taxon>Hypocreomycetidae</taxon>
        <taxon>Hypocreales</taxon>
        <taxon>Cordycipitaceae</taxon>
        <taxon>Zarea</taxon>
    </lineage>
</organism>
<dbReference type="EMBL" id="JANJQO010002262">
    <property type="protein sequence ID" value="KAJ2967541.1"/>
    <property type="molecule type" value="Genomic_DNA"/>
</dbReference>
<keyword evidence="2" id="KW-1185">Reference proteome</keyword>
<reference evidence="1" key="1">
    <citation type="submission" date="2022-08" db="EMBL/GenBank/DDBJ databases">
        <title>Genome Sequence of Lecanicillium fungicola.</title>
        <authorList>
            <person name="Buettner E."/>
        </authorList>
    </citation>
    <scope>NUCLEOTIDE SEQUENCE</scope>
    <source>
        <strain evidence="1">Babe33</strain>
    </source>
</reference>
<evidence type="ECO:0000313" key="1">
    <source>
        <dbReference type="EMBL" id="KAJ2967541.1"/>
    </source>
</evidence>
<sequence length="379" mass="43163">MTSILTVQAKDFLYHGHSIEIDFNINHETSDVKNSFTDEVNLDDDAILDRNGRTYHGYKSGLYFMPNDAEEQARLASQHELYLLVMDGRLGKAPVGDARHVLDVATGTGIWVTQYGTHTAKDQIMEKMLGDLLLTEYRKTAQQHPHCQVIGTDLSQIQKEHSAPNCKFIRQDAENEEWNFDQKFDYIYFRYVVSCFNDMPAVMKKAFDCLAPGGWVEFYDTSPVMVTLDDTFRGTAAERWNQALLKGGLRAGRDLLKAQKYAGWCKSIGFVDVTEELFPLPSNGKWPKNPKMKEIGKHTMKNLMGLVDSLTKFLELSGLSPEEISDLKREAKRDIQDGAIHFCAQMYVMTRLLENEILTKWAQSYRVCEEASNGKLEMA</sequence>
<comment type="caution">
    <text evidence="1">The sequence shown here is derived from an EMBL/GenBank/DDBJ whole genome shotgun (WGS) entry which is preliminary data.</text>
</comment>
<dbReference type="Proteomes" id="UP001143910">
    <property type="component" value="Unassembled WGS sequence"/>
</dbReference>
<gene>
    <name evidence="1" type="ORF">NQ176_g9613</name>
</gene>
<name>A0ACC1MMP6_9HYPO</name>
<protein>
    <submittedName>
        <fullName evidence="1">Uncharacterized protein</fullName>
    </submittedName>
</protein>
<evidence type="ECO:0000313" key="2">
    <source>
        <dbReference type="Proteomes" id="UP001143910"/>
    </source>
</evidence>
<accession>A0ACC1MMP6</accession>